<dbReference type="AlphaFoldDB" id="A0A6A5YE20"/>
<feature type="domain" description="Heterokaryon incompatibility" evidence="1">
    <location>
        <begin position="35"/>
        <end position="197"/>
    </location>
</feature>
<keyword evidence="3" id="KW-1185">Reference proteome</keyword>
<reference evidence="2" key="1">
    <citation type="journal article" date="2020" name="Stud. Mycol.">
        <title>101 Dothideomycetes genomes: a test case for predicting lifestyles and emergence of pathogens.</title>
        <authorList>
            <person name="Haridas S."/>
            <person name="Albert R."/>
            <person name="Binder M."/>
            <person name="Bloem J."/>
            <person name="Labutti K."/>
            <person name="Salamov A."/>
            <person name="Andreopoulos B."/>
            <person name="Baker S."/>
            <person name="Barry K."/>
            <person name="Bills G."/>
            <person name="Bluhm B."/>
            <person name="Cannon C."/>
            <person name="Castanera R."/>
            <person name="Culley D."/>
            <person name="Daum C."/>
            <person name="Ezra D."/>
            <person name="Gonzalez J."/>
            <person name="Henrissat B."/>
            <person name="Kuo A."/>
            <person name="Liang C."/>
            <person name="Lipzen A."/>
            <person name="Lutzoni F."/>
            <person name="Magnuson J."/>
            <person name="Mondo S."/>
            <person name="Nolan M."/>
            <person name="Ohm R."/>
            <person name="Pangilinan J."/>
            <person name="Park H.-J."/>
            <person name="Ramirez L."/>
            <person name="Alfaro M."/>
            <person name="Sun H."/>
            <person name="Tritt A."/>
            <person name="Yoshinaga Y."/>
            <person name="Zwiers L.-H."/>
            <person name="Turgeon B."/>
            <person name="Goodwin S."/>
            <person name="Spatafora J."/>
            <person name="Crous P."/>
            <person name="Grigoriev I."/>
        </authorList>
    </citation>
    <scope>NUCLEOTIDE SEQUENCE</scope>
    <source>
        <strain evidence="2">CBS 627.86</strain>
    </source>
</reference>
<dbReference type="EMBL" id="ML977378">
    <property type="protein sequence ID" value="KAF2105532.1"/>
    <property type="molecule type" value="Genomic_DNA"/>
</dbReference>
<dbReference type="PANTHER" id="PTHR33112:SF10">
    <property type="entry name" value="TOL"/>
    <property type="match status" value="1"/>
</dbReference>
<proteinExistence type="predicted"/>
<evidence type="ECO:0000313" key="2">
    <source>
        <dbReference type="EMBL" id="KAF2105532.1"/>
    </source>
</evidence>
<accession>A0A6A5YE20</accession>
<gene>
    <name evidence="2" type="ORF">BDV96DRAFT_453616</name>
</gene>
<dbReference type="Pfam" id="PF06985">
    <property type="entry name" value="HET"/>
    <property type="match status" value="1"/>
</dbReference>
<sequence length="399" mass="45882">VPRRLLDVGEPHSNARIRLRLRNTRDIPESTLLWCTLSHCWGKAEILRLTEANMSALMEEVSPSELPQTFQEAVEVTRALGIRYLWIDSLCIIQDPPNGPDWLQEGVKMHGIYKGSFCTIAASASTDANKGLFRFRDLSLLCPIEVSLNRDEAMPRRRLYRLFRKQNSYVVSRVWGHLASQHLKVQPLNSRAWVCQERYLSPQTLHFSSQLYYESKDCFLSETYPNKSLDLDQHDRMFRQSFDFRHAMIQSLAPSRFANKFYTFIRRKPRKEIWSSWHRVVEQNMACDITRPSDRLIAIGALAKVWKSASQSEYLAGLWKGNLVYDLMWVCRPLSNTGSAEFIAPSWSWARVSGGVSFGRELEEDASVPLIDIVDTEIDLVGDDEMGQVSYGVIELRGI</sequence>
<evidence type="ECO:0000313" key="3">
    <source>
        <dbReference type="Proteomes" id="UP000799770"/>
    </source>
</evidence>
<evidence type="ECO:0000259" key="1">
    <source>
        <dbReference type="Pfam" id="PF06985"/>
    </source>
</evidence>
<protein>
    <submittedName>
        <fullName evidence="2">Heterokaryon incompatibility protein-domain-containing protein</fullName>
    </submittedName>
</protein>
<name>A0A6A5YE20_9PLEO</name>
<feature type="non-terminal residue" evidence="2">
    <location>
        <position position="1"/>
    </location>
</feature>
<organism evidence="2 3">
    <name type="scientific">Lophiotrema nucula</name>
    <dbReference type="NCBI Taxonomy" id="690887"/>
    <lineage>
        <taxon>Eukaryota</taxon>
        <taxon>Fungi</taxon>
        <taxon>Dikarya</taxon>
        <taxon>Ascomycota</taxon>
        <taxon>Pezizomycotina</taxon>
        <taxon>Dothideomycetes</taxon>
        <taxon>Pleosporomycetidae</taxon>
        <taxon>Pleosporales</taxon>
        <taxon>Lophiotremataceae</taxon>
        <taxon>Lophiotrema</taxon>
    </lineage>
</organism>
<dbReference type="InterPro" id="IPR010730">
    <property type="entry name" value="HET"/>
</dbReference>
<dbReference type="OrthoDB" id="3486565at2759"/>
<dbReference type="PANTHER" id="PTHR33112">
    <property type="entry name" value="DOMAIN PROTEIN, PUTATIVE-RELATED"/>
    <property type="match status" value="1"/>
</dbReference>
<dbReference type="Proteomes" id="UP000799770">
    <property type="component" value="Unassembled WGS sequence"/>
</dbReference>
<feature type="non-terminal residue" evidence="2">
    <location>
        <position position="399"/>
    </location>
</feature>